<comment type="function">
    <text evidence="3">May play the central regulatory role in sporulation. It may be an element of the effector pathway responsible for the activation of sporulation genes in response to nutritional stress. Spo0A may act in concert with spo0H (a sigma factor) to control the expression of some genes that are critical to the sporulation process.</text>
</comment>
<feature type="domain" description="Response regulatory" evidence="5">
    <location>
        <begin position="3"/>
        <end position="117"/>
    </location>
</feature>
<keyword evidence="7" id="KW-1185">Reference proteome</keyword>
<dbReference type="SMART" id="SM00448">
    <property type="entry name" value="REC"/>
    <property type="match status" value="1"/>
</dbReference>
<dbReference type="Pfam" id="PF00072">
    <property type="entry name" value="Response_reg"/>
    <property type="match status" value="1"/>
</dbReference>
<sequence>MLKVIAIDDEPMALKRFARIIKEMNNVELIKTFENPSEALVFLEKNPVDIAYVDIEMPSISGIELAEKLTSVCPSLDVVMVTAHDQYALEAFRVYAAGYLLKPVERKEVEKCTNMIEKRRNTGKSLPEKEKLYVRCFGDFFCYSNGEMPRYFKWRTAKTRELMAILNHFKGQPVHRDQLLDWLWPEKDIKRAVQNFHATSYYLRNQLEKNGFKHVFEQKNGQYHLNMKYIDSDLCKMDKIIDKIKNEEQKTEDYLALVQLYKGHYFEKQGYLWALDSQEGYRQTFESVQMRLHHYYVQKNERQKAEKALKDIIEIDQLNEEAYGMLITFYLNQKNHVMAIKIYEMMYRLFQEELGIEPPPQITKMFNGVTLTP</sequence>
<dbReference type="AlphaFoldDB" id="A0A1I3E2E0"/>
<evidence type="ECO:0000313" key="7">
    <source>
        <dbReference type="Proteomes" id="UP000199287"/>
    </source>
</evidence>
<dbReference type="SUPFAM" id="SSF46894">
    <property type="entry name" value="C-terminal effector domain of the bipartite response regulators"/>
    <property type="match status" value="1"/>
</dbReference>
<dbReference type="InterPro" id="IPR001789">
    <property type="entry name" value="Sig_transdc_resp-reg_receiver"/>
</dbReference>
<dbReference type="InterPro" id="IPR011006">
    <property type="entry name" value="CheY-like_superfamily"/>
</dbReference>
<accession>A0A1I3E2E0</accession>
<proteinExistence type="predicted"/>
<evidence type="ECO:0000256" key="3">
    <source>
        <dbReference type="ARBA" id="ARBA00024867"/>
    </source>
</evidence>
<gene>
    <name evidence="6" type="ORF">SAMN05192551_104206</name>
</gene>
<evidence type="ECO:0000256" key="1">
    <source>
        <dbReference type="ARBA" id="ARBA00018672"/>
    </source>
</evidence>
<evidence type="ECO:0000256" key="2">
    <source>
        <dbReference type="ARBA" id="ARBA00023125"/>
    </source>
</evidence>
<evidence type="ECO:0000313" key="6">
    <source>
        <dbReference type="EMBL" id="SFH92998.1"/>
    </source>
</evidence>
<dbReference type="GO" id="GO:0003677">
    <property type="term" value="F:DNA binding"/>
    <property type="evidence" value="ECO:0007669"/>
    <property type="project" value="UniProtKB-KW"/>
</dbReference>
<dbReference type="InterPro" id="IPR036388">
    <property type="entry name" value="WH-like_DNA-bd_sf"/>
</dbReference>
<dbReference type="RefSeq" id="WP_093371697.1">
    <property type="nucleotide sequence ID" value="NZ_FOQA01000004.1"/>
</dbReference>
<dbReference type="SUPFAM" id="SSF52172">
    <property type="entry name" value="CheY-like"/>
    <property type="match status" value="1"/>
</dbReference>
<dbReference type="SUPFAM" id="SSF48452">
    <property type="entry name" value="TPR-like"/>
    <property type="match status" value="1"/>
</dbReference>
<evidence type="ECO:0000256" key="4">
    <source>
        <dbReference type="PROSITE-ProRule" id="PRU00169"/>
    </source>
</evidence>
<protein>
    <recommendedName>
        <fullName evidence="1">Stage 0 sporulation protein A homolog</fullName>
    </recommendedName>
</protein>
<dbReference type="InterPro" id="IPR005158">
    <property type="entry name" value="BTAD"/>
</dbReference>
<dbReference type="EMBL" id="FOQA01000004">
    <property type="protein sequence ID" value="SFH92998.1"/>
    <property type="molecule type" value="Genomic_DNA"/>
</dbReference>
<keyword evidence="2" id="KW-0238">DNA-binding</keyword>
<dbReference type="SMART" id="SM01043">
    <property type="entry name" value="BTAD"/>
    <property type="match status" value="1"/>
</dbReference>
<dbReference type="InterPro" id="IPR016032">
    <property type="entry name" value="Sig_transdc_resp-reg_C-effctor"/>
</dbReference>
<dbReference type="Gene3D" id="3.40.50.2300">
    <property type="match status" value="1"/>
</dbReference>
<dbReference type="Gene3D" id="1.25.40.10">
    <property type="entry name" value="Tetratricopeptide repeat domain"/>
    <property type="match status" value="1"/>
</dbReference>
<dbReference type="Pfam" id="PF03704">
    <property type="entry name" value="BTAD"/>
    <property type="match status" value="1"/>
</dbReference>
<name>A0A1I3E2E0_9FIRM</name>
<organism evidence="6 7">
    <name type="scientific">Tindallia magadiensis</name>
    <dbReference type="NCBI Taxonomy" id="69895"/>
    <lineage>
        <taxon>Bacteria</taxon>
        <taxon>Bacillati</taxon>
        <taxon>Bacillota</taxon>
        <taxon>Clostridia</taxon>
        <taxon>Peptostreptococcales</taxon>
        <taxon>Tindalliaceae</taxon>
        <taxon>Tindallia</taxon>
    </lineage>
</organism>
<dbReference type="InterPro" id="IPR051677">
    <property type="entry name" value="AfsR-DnrI-RedD_regulator"/>
</dbReference>
<dbReference type="Proteomes" id="UP000199287">
    <property type="component" value="Unassembled WGS sequence"/>
</dbReference>
<dbReference type="PANTHER" id="PTHR35807:SF2">
    <property type="entry name" value="TRANSCRIPTIONAL ACTIVATOR DOMAIN"/>
    <property type="match status" value="1"/>
</dbReference>
<dbReference type="GO" id="GO:0006355">
    <property type="term" value="P:regulation of DNA-templated transcription"/>
    <property type="evidence" value="ECO:0007669"/>
    <property type="project" value="InterPro"/>
</dbReference>
<dbReference type="GO" id="GO:0000160">
    <property type="term" value="P:phosphorelay signal transduction system"/>
    <property type="evidence" value="ECO:0007669"/>
    <property type="project" value="InterPro"/>
</dbReference>
<dbReference type="Gene3D" id="1.10.10.10">
    <property type="entry name" value="Winged helix-like DNA-binding domain superfamily/Winged helix DNA-binding domain"/>
    <property type="match status" value="1"/>
</dbReference>
<keyword evidence="4" id="KW-0597">Phosphoprotein</keyword>
<dbReference type="InterPro" id="IPR011990">
    <property type="entry name" value="TPR-like_helical_dom_sf"/>
</dbReference>
<dbReference type="PROSITE" id="PS50110">
    <property type="entry name" value="RESPONSE_REGULATORY"/>
    <property type="match status" value="1"/>
</dbReference>
<dbReference type="PANTHER" id="PTHR35807">
    <property type="entry name" value="TRANSCRIPTIONAL REGULATOR REDD-RELATED"/>
    <property type="match status" value="1"/>
</dbReference>
<dbReference type="STRING" id="69895.SAMN05192551_104206"/>
<dbReference type="OrthoDB" id="3190595at2"/>
<feature type="modified residue" description="4-aspartylphosphate" evidence="4">
    <location>
        <position position="54"/>
    </location>
</feature>
<evidence type="ECO:0000259" key="5">
    <source>
        <dbReference type="PROSITE" id="PS50110"/>
    </source>
</evidence>
<reference evidence="7" key="1">
    <citation type="submission" date="2016-10" db="EMBL/GenBank/DDBJ databases">
        <authorList>
            <person name="Varghese N."/>
            <person name="Submissions S."/>
        </authorList>
    </citation>
    <scope>NUCLEOTIDE SEQUENCE [LARGE SCALE GENOMIC DNA]</scope>
    <source>
        <strain evidence="7">Z-7934</strain>
    </source>
</reference>